<keyword evidence="2" id="KW-1134">Transmembrane beta strand</keyword>
<dbReference type="InterPro" id="IPR010827">
    <property type="entry name" value="BamA/TamA_POTRA"/>
</dbReference>
<evidence type="ECO:0000256" key="3">
    <source>
        <dbReference type="ARBA" id="ARBA00023136"/>
    </source>
</evidence>
<evidence type="ECO:0000259" key="5">
    <source>
        <dbReference type="Pfam" id="PF07244"/>
    </source>
</evidence>
<dbReference type="PANTHER" id="PTHR12815">
    <property type="entry name" value="SORTING AND ASSEMBLY MACHINERY SAMM50 PROTEIN FAMILY MEMBER"/>
    <property type="match status" value="1"/>
</dbReference>
<feature type="domain" description="POTRA" evidence="5">
    <location>
        <begin position="241"/>
        <end position="294"/>
    </location>
</feature>
<dbReference type="Pfam" id="PF07244">
    <property type="entry name" value="POTRA"/>
    <property type="match status" value="1"/>
</dbReference>
<dbReference type="Proteomes" id="UP001300261">
    <property type="component" value="Unassembled WGS sequence"/>
</dbReference>
<dbReference type="InterPro" id="IPR039910">
    <property type="entry name" value="D15-like"/>
</dbReference>
<evidence type="ECO:0000256" key="2">
    <source>
        <dbReference type="ARBA" id="ARBA00022452"/>
    </source>
</evidence>
<dbReference type="Gene3D" id="2.40.160.50">
    <property type="entry name" value="membrane protein fhac: a member of the omp85/tpsb transporter family"/>
    <property type="match status" value="1"/>
</dbReference>
<dbReference type="EMBL" id="JAPEVI010000001">
    <property type="protein sequence ID" value="MCX2721043.1"/>
    <property type="molecule type" value="Genomic_DNA"/>
</dbReference>
<evidence type="ECO:0000256" key="1">
    <source>
        <dbReference type="ARBA" id="ARBA00004370"/>
    </source>
</evidence>
<evidence type="ECO:0000313" key="7">
    <source>
        <dbReference type="Proteomes" id="UP001300261"/>
    </source>
</evidence>
<dbReference type="Pfam" id="PF01103">
    <property type="entry name" value="Omp85"/>
    <property type="match status" value="1"/>
</dbReference>
<organism evidence="6 7">
    <name type="scientific">Roseibium salinum</name>
    <dbReference type="NCBI Taxonomy" id="1604349"/>
    <lineage>
        <taxon>Bacteria</taxon>
        <taxon>Pseudomonadati</taxon>
        <taxon>Pseudomonadota</taxon>
        <taxon>Alphaproteobacteria</taxon>
        <taxon>Hyphomicrobiales</taxon>
        <taxon>Stappiaceae</taxon>
        <taxon>Roseibium</taxon>
    </lineage>
</organism>
<proteinExistence type="predicted"/>
<accession>A0ABT3QW10</accession>
<name>A0ABT3QW10_9HYPH</name>
<gene>
    <name evidence="6" type="ORF">ON753_01275</name>
</gene>
<dbReference type="Gene3D" id="3.10.20.310">
    <property type="entry name" value="membrane protein fhac"/>
    <property type="match status" value="1"/>
</dbReference>
<keyword evidence="7" id="KW-1185">Reference proteome</keyword>
<dbReference type="InterPro" id="IPR000184">
    <property type="entry name" value="Bac_surfAg_D15"/>
</dbReference>
<comment type="subcellular location">
    <subcellularLocation>
        <location evidence="1">Membrane</location>
    </subcellularLocation>
</comment>
<dbReference type="PANTHER" id="PTHR12815:SF42">
    <property type="entry name" value="BACTERIAL SURFACE ANTIGEN (D15) DOMAIN-CONTAINING PROTEIN"/>
    <property type="match status" value="1"/>
</dbReference>
<keyword evidence="3" id="KW-0472">Membrane</keyword>
<evidence type="ECO:0000313" key="6">
    <source>
        <dbReference type="EMBL" id="MCX2721043.1"/>
    </source>
</evidence>
<sequence length="639" mass="68640">MSGSKRPHRGRYRRYFMPAFVLLMLLATPLHAFEIFGFKFFEQEAEEETIGTPQDYELEFQVAGNGEVENALKGTSILWRDRDKPASGPAGLVAMARGEYRRLLDTLYAEARYAGTITITIDGREAAELRPDAEFANPARVVVTIQPGPVFAFGQANIVNQAPPATAKDDVVTDPAAAGFTEGVVAPSTTILKAGRLAVEAWREQGHADAAIAGQRVVAEHTTDRIDAEITVSPGPKAFYGPVSVEGTERMDPAFVAWMAGLEPGKEYDPDDLEKARKRLSRLDVFRTVIVEGDSPIRAGGQLPMGITVQERLARTFGVGASYSTTEGFGPEAFWVHRNLFGHAERLRLDAEMTGLGETIDPQELTYHVGATFTRPGFLTRDTSFVASLAGDREVLDVYTRTGISGAIGLRHIFGDDLSGRIFLEASQGHFEDDAFGERDFTTLGLAGALTYDGRDSETNATEGLYLEGAVEPFYEFVQGNTALKLTAEGRAYAGLGAEDRVVLAGRLKVGSISGPSIADLPPDKLYLAGGGGSVRGYGYRTIGVETFGVTTGGRSLIEGSAELRVRATDKFGVVGFIDAAQVGAEPWPEVGDDLRVGAGAGIRYDTGFGPIRLDVGVPLDKRTGDPDFAVYVGIGQAF</sequence>
<keyword evidence="2" id="KW-0812">Transmembrane</keyword>
<evidence type="ECO:0000259" key="4">
    <source>
        <dbReference type="Pfam" id="PF01103"/>
    </source>
</evidence>
<protein>
    <submittedName>
        <fullName evidence="6">Autotransporter assembly complex protein TamA</fullName>
    </submittedName>
</protein>
<reference evidence="6 7" key="1">
    <citation type="journal article" date="2016" name="Int. J. Syst. Evol. Microbiol.">
        <title>Labrenzia salina sp. nov., isolated from the rhizosphere of the halophyte Arthrocnemum macrostachyum.</title>
        <authorList>
            <person name="Camacho M."/>
            <person name="Redondo-Gomez S."/>
            <person name="Rodriguez-Llorente I."/>
            <person name="Rohde M."/>
            <person name="Sproer C."/>
            <person name="Schumann P."/>
            <person name="Klenk H.P."/>
            <person name="Montero-Calasanz M.D.C."/>
        </authorList>
    </citation>
    <scope>NUCLEOTIDE SEQUENCE [LARGE SCALE GENOMIC DNA]</scope>
    <source>
        <strain evidence="6 7">DSM 29163</strain>
    </source>
</reference>
<feature type="domain" description="Bacterial surface antigen (D15)" evidence="4">
    <location>
        <begin position="339"/>
        <end position="639"/>
    </location>
</feature>
<comment type="caution">
    <text evidence="6">The sequence shown here is derived from an EMBL/GenBank/DDBJ whole genome shotgun (WGS) entry which is preliminary data.</text>
</comment>